<dbReference type="PANTHER" id="PTHR46889:SF5">
    <property type="entry name" value="INTEGRASE PROTEIN"/>
    <property type="match status" value="1"/>
</dbReference>
<dbReference type="Pfam" id="PF00665">
    <property type="entry name" value="rve"/>
    <property type="match status" value="1"/>
</dbReference>
<dbReference type="PANTHER" id="PTHR46889">
    <property type="entry name" value="TRANSPOSASE INSF FOR INSERTION SEQUENCE IS3B-RELATED"/>
    <property type="match status" value="1"/>
</dbReference>
<accession>A0AAE9ZVB6</accession>
<dbReference type="NCBIfam" id="NF033516">
    <property type="entry name" value="transpos_IS3"/>
    <property type="match status" value="1"/>
</dbReference>
<dbReference type="RefSeq" id="WP_330932020.1">
    <property type="nucleotide sequence ID" value="NZ_CP119075.1"/>
</dbReference>
<dbReference type="SUPFAM" id="SSF53098">
    <property type="entry name" value="Ribonuclease H-like"/>
    <property type="match status" value="1"/>
</dbReference>
<dbReference type="AlphaFoldDB" id="A0AAE9ZVB6"/>
<dbReference type="PROSITE" id="PS50994">
    <property type="entry name" value="INTEGRASE"/>
    <property type="match status" value="1"/>
</dbReference>
<gene>
    <name evidence="2" type="ORF">PXH66_12460</name>
</gene>
<name>A0AAE9ZVB6_9BACT</name>
<dbReference type="InterPro" id="IPR050900">
    <property type="entry name" value="Transposase_IS3/IS150/IS904"/>
</dbReference>
<dbReference type="Gene3D" id="3.30.420.10">
    <property type="entry name" value="Ribonuclease H-like superfamily/Ribonuclease H"/>
    <property type="match status" value="1"/>
</dbReference>
<evidence type="ECO:0000313" key="3">
    <source>
        <dbReference type="Proteomes" id="UP001218638"/>
    </source>
</evidence>
<sequence>MSKKRRSFSAEFKAKVGLEALKGIEPIHVIAQRYEVHPVQVSQWKKEVTQKLPEVFAKPSVRVRDEIERDRKEKDLYAEIGQLKMELDWLKKKVARLGTEERRRMIETEHPKLSVARQCKLMELPRSTFYHHPKPPPEADLALMRVIDETYLAFPFFGSRQMTRWLQREGYEVNRKRVRRLMRLMGLTAIYRRPSLSKKAAAHPIYPYLLRGMTVERSNRVWATDITYIPVRGGFVYLCAVIDWHSRMVLAWELSNTLDASFCVRTVARAMASYGTPEIFNTDQGCQFTSAEFTHPLLAAGVRLSMDGKGRCLDNVFIERLWRSVKYEEVYLRRYETMVEAHAHLDAYFRFYNDRPPHSAHGSQTPAEVYHANTPSVAAA</sequence>
<evidence type="ECO:0000313" key="2">
    <source>
        <dbReference type="EMBL" id="WED63143.1"/>
    </source>
</evidence>
<dbReference type="InterPro" id="IPR001584">
    <property type="entry name" value="Integrase_cat-core"/>
</dbReference>
<dbReference type="InterPro" id="IPR002514">
    <property type="entry name" value="Transposase_8"/>
</dbReference>
<evidence type="ECO:0000259" key="1">
    <source>
        <dbReference type="PROSITE" id="PS50994"/>
    </source>
</evidence>
<dbReference type="GO" id="GO:0015074">
    <property type="term" value="P:DNA integration"/>
    <property type="evidence" value="ECO:0007669"/>
    <property type="project" value="InterPro"/>
</dbReference>
<organism evidence="2 3">
    <name type="scientific">Synoicihabitans lomoniglobus</name>
    <dbReference type="NCBI Taxonomy" id="2909285"/>
    <lineage>
        <taxon>Bacteria</taxon>
        <taxon>Pseudomonadati</taxon>
        <taxon>Verrucomicrobiota</taxon>
        <taxon>Opitutia</taxon>
        <taxon>Opitutales</taxon>
        <taxon>Opitutaceae</taxon>
        <taxon>Synoicihabitans</taxon>
    </lineage>
</organism>
<dbReference type="Proteomes" id="UP001218638">
    <property type="component" value="Chromosome"/>
</dbReference>
<dbReference type="InterPro" id="IPR025948">
    <property type="entry name" value="HTH-like_dom"/>
</dbReference>
<dbReference type="InterPro" id="IPR012337">
    <property type="entry name" value="RNaseH-like_sf"/>
</dbReference>
<dbReference type="GO" id="GO:0004803">
    <property type="term" value="F:transposase activity"/>
    <property type="evidence" value="ECO:0007669"/>
    <property type="project" value="InterPro"/>
</dbReference>
<dbReference type="InterPro" id="IPR048020">
    <property type="entry name" value="Transpos_IS3"/>
</dbReference>
<dbReference type="Pfam" id="PF13276">
    <property type="entry name" value="HTH_21"/>
    <property type="match status" value="1"/>
</dbReference>
<dbReference type="EMBL" id="CP119075">
    <property type="protein sequence ID" value="WED63143.1"/>
    <property type="molecule type" value="Genomic_DNA"/>
</dbReference>
<dbReference type="SUPFAM" id="SSF46689">
    <property type="entry name" value="Homeodomain-like"/>
    <property type="match status" value="1"/>
</dbReference>
<dbReference type="Pfam" id="PF01527">
    <property type="entry name" value="HTH_Tnp_1"/>
    <property type="match status" value="1"/>
</dbReference>
<reference evidence="2" key="1">
    <citation type="submission" date="2023-03" db="EMBL/GenBank/DDBJ databases">
        <title>Lomoglobus Profundus gen. nov., sp. nov., a novel member of the phylum Verrucomicrobia, isolated from deep-marine sediment of South China Sea.</title>
        <authorList>
            <person name="Ahmad T."/>
            <person name="Ishaq S.E."/>
            <person name="Wang F."/>
        </authorList>
    </citation>
    <scope>NUCLEOTIDE SEQUENCE</scope>
    <source>
        <strain evidence="2">LMO-M01</strain>
    </source>
</reference>
<dbReference type="GO" id="GO:0006313">
    <property type="term" value="P:DNA transposition"/>
    <property type="evidence" value="ECO:0007669"/>
    <property type="project" value="InterPro"/>
</dbReference>
<keyword evidence="3" id="KW-1185">Reference proteome</keyword>
<dbReference type="InterPro" id="IPR036397">
    <property type="entry name" value="RNaseH_sf"/>
</dbReference>
<proteinExistence type="predicted"/>
<dbReference type="GO" id="GO:0003677">
    <property type="term" value="F:DNA binding"/>
    <property type="evidence" value="ECO:0007669"/>
    <property type="project" value="InterPro"/>
</dbReference>
<dbReference type="InterPro" id="IPR009057">
    <property type="entry name" value="Homeodomain-like_sf"/>
</dbReference>
<dbReference type="KEGG" id="slom:PXH66_12460"/>
<protein>
    <submittedName>
        <fullName evidence="2">IS3 family transposase</fullName>
    </submittedName>
</protein>
<feature type="domain" description="Integrase catalytic" evidence="1">
    <location>
        <begin position="203"/>
        <end position="374"/>
    </location>
</feature>